<keyword evidence="1" id="KW-1015">Disulfide bond</keyword>
<dbReference type="PANTHER" id="PTHR10157">
    <property type="entry name" value="DOPAMINE BETA HYDROXYLASE RELATED"/>
    <property type="match status" value="1"/>
</dbReference>
<dbReference type="AlphaFoldDB" id="A0AAD8FEB5"/>
<reference evidence="7" key="2">
    <citation type="submission" date="2023-04" db="EMBL/GenBank/DDBJ databases">
        <authorList>
            <person name="Bu L."/>
            <person name="Lu L."/>
            <person name="Laidemitt M.R."/>
            <person name="Zhang S.M."/>
            <person name="Mutuku M."/>
            <person name="Mkoji G."/>
            <person name="Steinauer M."/>
            <person name="Loker E.S."/>
        </authorList>
    </citation>
    <scope>NUCLEOTIDE SEQUENCE</scope>
    <source>
        <strain evidence="7">KasaAsao</strain>
        <tissue evidence="7">Whole Snail</tissue>
    </source>
</reference>
<dbReference type="Gene3D" id="2.60.120.230">
    <property type="match status" value="1"/>
</dbReference>
<keyword evidence="7" id="KW-0560">Oxidoreductase</keyword>
<dbReference type="GO" id="GO:0004500">
    <property type="term" value="F:dopamine beta-monooxygenase activity"/>
    <property type="evidence" value="ECO:0007669"/>
    <property type="project" value="InterPro"/>
</dbReference>
<evidence type="ECO:0000256" key="1">
    <source>
        <dbReference type="ARBA" id="ARBA00023157"/>
    </source>
</evidence>
<keyword evidence="7" id="KW-0503">Monooxygenase</keyword>
<protein>
    <submittedName>
        <fullName evidence="7">DBH-like monooxygenase protein 1</fullName>
    </submittedName>
</protein>
<dbReference type="InterPro" id="IPR057626">
    <property type="entry name" value="S-S_Temptin"/>
</dbReference>
<keyword evidence="3" id="KW-0732">Signal</keyword>
<dbReference type="InterPro" id="IPR000323">
    <property type="entry name" value="Cu2_ascorb_mOase_N"/>
</dbReference>
<comment type="caution">
    <text evidence="7">The sequence shown here is derived from an EMBL/GenBank/DDBJ whole genome shotgun (WGS) entry which is preliminary data.</text>
</comment>
<dbReference type="InterPro" id="IPR024548">
    <property type="entry name" value="Cu2_monoox_C"/>
</dbReference>
<dbReference type="PANTHER" id="PTHR10157:SF23">
    <property type="entry name" value="MOXD1 HOMOLOG 1"/>
    <property type="match status" value="1"/>
</dbReference>
<evidence type="ECO:0000259" key="6">
    <source>
        <dbReference type="Pfam" id="PF24784"/>
    </source>
</evidence>
<dbReference type="GO" id="GO:0005507">
    <property type="term" value="F:copper ion binding"/>
    <property type="evidence" value="ECO:0007669"/>
    <property type="project" value="InterPro"/>
</dbReference>
<dbReference type="InterPro" id="IPR008977">
    <property type="entry name" value="PHM/PNGase_F_dom_sf"/>
</dbReference>
<feature type="signal peptide" evidence="3">
    <location>
        <begin position="1"/>
        <end position="25"/>
    </location>
</feature>
<keyword evidence="2" id="KW-0325">Glycoprotein</keyword>
<accession>A0AAD8FEB5</accession>
<dbReference type="Proteomes" id="UP001233172">
    <property type="component" value="Unassembled WGS sequence"/>
</dbReference>
<reference evidence="7" key="1">
    <citation type="journal article" date="2023" name="PLoS Negl. Trop. Dis.">
        <title>A genome sequence for Biomphalaria pfeifferi, the major vector snail for the human-infecting parasite Schistosoma mansoni.</title>
        <authorList>
            <person name="Bu L."/>
            <person name="Lu L."/>
            <person name="Laidemitt M.R."/>
            <person name="Zhang S.M."/>
            <person name="Mutuku M."/>
            <person name="Mkoji G."/>
            <person name="Steinauer M."/>
            <person name="Loker E.S."/>
        </authorList>
    </citation>
    <scope>NUCLEOTIDE SEQUENCE</scope>
    <source>
        <strain evidence="7">KasaAsao</strain>
    </source>
</reference>
<dbReference type="Pfam" id="PF03712">
    <property type="entry name" value="Cu2_monoox_C"/>
    <property type="match status" value="1"/>
</dbReference>
<evidence type="ECO:0000256" key="2">
    <source>
        <dbReference type="ARBA" id="ARBA00023180"/>
    </source>
</evidence>
<keyword evidence="8" id="KW-1185">Reference proteome</keyword>
<dbReference type="Gene3D" id="2.60.120.310">
    <property type="entry name" value="Copper type II, ascorbate-dependent monooxygenase, N-terminal domain"/>
    <property type="match status" value="1"/>
</dbReference>
<proteinExistence type="predicted"/>
<sequence length="587" mass="66314">MSKMLRWLISDVLLTSAVLWQVVSSYPTYQQQIPNGDSVPHPCKSNTFWAGVGHQNDQGSGERNAFGRDFEREGKIWTQALCHLDSDGDGLTNGQELGDPECVWTPNTLPSRQVGLTNPGDKLTSICDPWDSPVCFSNNITSVKYQTQEEWMRDMCRAGPLLCPGLNESDVHQVALTIDNGTQVPFMDKTYYCQIFDLESHMTIPGNYQIIAVEPVIDNAQVLHHIALFGCDDVQPASPAPFDCGVFPSISCHTFITIWTIGSPGDCFHPDTGISVGSGGFTKFAVQAKFSFDKKRSIDFIYNMLFWNNPSGRDDLLDSSGVNIFYTEKRRPYELGLLKIGHESFLVPPNHPAVSFKSTCTSVCTKSLFNGTVYVTMAWNHMHYIGKQMQVQVLRNKTDLQYLTFDPIYNFDSPQIHVFQEKPFQLYPGDEVITTCTYNSQDLSWTTPWGEATTEEMCYGFLVYYPKENALKTSCVTLGPNVNYCDNSTFHGCSDLQRFSSPFFLSDADFYQDILHNCRTFSPCVEECTNTIVQLKKNDPCFRDELFDFIKDQMLNTNPIGQDMMARIASCQRQVDSVFNISRNTRT</sequence>
<dbReference type="EMBL" id="JASAOG010000038">
    <property type="protein sequence ID" value="KAK0060079.1"/>
    <property type="molecule type" value="Genomic_DNA"/>
</dbReference>
<dbReference type="InterPro" id="IPR036939">
    <property type="entry name" value="Cu2_ascorb_mOase_N_sf"/>
</dbReference>
<evidence type="ECO:0000313" key="7">
    <source>
        <dbReference type="EMBL" id="KAK0060079.1"/>
    </source>
</evidence>
<gene>
    <name evidence="7" type="ORF">Bpfe_010607</name>
</gene>
<feature type="domain" description="Copper type II ascorbate-dependent monooxygenase C-terminal" evidence="5">
    <location>
        <begin position="335"/>
        <end position="481"/>
    </location>
</feature>
<dbReference type="InterPro" id="IPR014784">
    <property type="entry name" value="Cu2_ascorb_mOase-like_C"/>
</dbReference>
<organism evidence="7 8">
    <name type="scientific">Biomphalaria pfeifferi</name>
    <name type="common">Bloodfluke planorb</name>
    <name type="synonym">Freshwater snail</name>
    <dbReference type="NCBI Taxonomy" id="112525"/>
    <lineage>
        <taxon>Eukaryota</taxon>
        <taxon>Metazoa</taxon>
        <taxon>Spiralia</taxon>
        <taxon>Lophotrochozoa</taxon>
        <taxon>Mollusca</taxon>
        <taxon>Gastropoda</taxon>
        <taxon>Heterobranchia</taxon>
        <taxon>Euthyneura</taxon>
        <taxon>Panpulmonata</taxon>
        <taxon>Hygrophila</taxon>
        <taxon>Lymnaeoidea</taxon>
        <taxon>Planorbidae</taxon>
        <taxon>Biomphalaria</taxon>
    </lineage>
</organism>
<dbReference type="SUPFAM" id="SSF49742">
    <property type="entry name" value="PHM/PNGase F"/>
    <property type="match status" value="2"/>
</dbReference>
<dbReference type="Pfam" id="PF24784">
    <property type="entry name" value="Temptin_C"/>
    <property type="match status" value="1"/>
</dbReference>
<evidence type="ECO:0000313" key="8">
    <source>
        <dbReference type="Proteomes" id="UP001233172"/>
    </source>
</evidence>
<name>A0AAD8FEB5_BIOPF</name>
<feature type="domain" description="Copper type II ascorbate-dependent monooxygenase N-terminal" evidence="4">
    <location>
        <begin position="182"/>
        <end position="286"/>
    </location>
</feature>
<feature type="chain" id="PRO_5041968274" evidence="3">
    <location>
        <begin position="26"/>
        <end position="587"/>
    </location>
</feature>
<evidence type="ECO:0000259" key="5">
    <source>
        <dbReference type="Pfam" id="PF03712"/>
    </source>
</evidence>
<evidence type="ECO:0000256" key="3">
    <source>
        <dbReference type="SAM" id="SignalP"/>
    </source>
</evidence>
<feature type="domain" description="Temptin Cys/Cys disulfide" evidence="6">
    <location>
        <begin position="24"/>
        <end position="121"/>
    </location>
</feature>
<dbReference type="Pfam" id="PF01082">
    <property type="entry name" value="Cu2_monooxygen"/>
    <property type="match status" value="1"/>
</dbReference>
<evidence type="ECO:0000259" key="4">
    <source>
        <dbReference type="Pfam" id="PF01082"/>
    </source>
</evidence>
<dbReference type="InterPro" id="IPR000945">
    <property type="entry name" value="DBH-like"/>
</dbReference>